<dbReference type="AlphaFoldDB" id="A0A3L6LCJ0"/>
<reference evidence="9" key="1">
    <citation type="submission" date="2018-09" db="EMBL/GenBank/DDBJ databases">
        <title>whole genome sequence of T. equiperdum IVM-t1 strain.</title>
        <authorList>
            <person name="Suganuma K."/>
        </authorList>
    </citation>
    <scope>NUCLEOTIDE SEQUENCE [LARGE SCALE GENOMIC DNA]</scope>
    <source>
        <strain evidence="9">IVM-t1</strain>
    </source>
</reference>
<evidence type="ECO:0000256" key="4">
    <source>
        <dbReference type="ARBA" id="ARBA00022574"/>
    </source>
</evidence>
<organism evidence="9">
    <name type="scientific">Trypanosoma brucei equiperdum</name>
    <dbReference type="NCBI Taxonomy" id="630700"/>
    <lineage>
        <taxon>Eukaryota</taxon>
        <taxon>Discoba</taxon>
        <taxon>Euglenozoa</taxon>
        <taxon>Kinetoplastea</taxon>
        <taxon>Metakinetoplastina</taxon>
        <taxon>Trypanosomatida</taxon>
        <taxon>Trypanosomatidae</taxon>
        <taxon>Trypanosoma</taxon>
    </lineage>
</organism>
<dbReference type="GO" id="GO:0034198">
    <property type="term" value="P:cellular response to amino acid starvation"/>
    <property type="evidence" value="ECO:0007669"/>
    <property type="project" value="TreeGrafter"/>
</dbReference>
<dbReference type="GO" id="GO:1904263">
    <property type="term" value="P:positive regulation of TORC1 signaling"/>
    <property type="evidence" value="ECO:0007669"/>
    <property type="project" value="TreeGrafter"/>
</dbReference>
<keyword evidence="4" id="KW-0853">WD repeat</keyword>
<dbReference type="PANTHER" id="PTHR11024:SF3">
    <property type="entry name" value="NUCLEOPORIN SEH1"/>
    <property type="match status" value="1"/>
</dbReference>
<dbReference type="Gene3D" id="2.130.10.10">
    <property type="entry name" value="YVTN repeat-like/Quinoprotein amine dehydrogenase"/>
    <property type="match status" value="1"/>
</dbReference>
<name>A0A3L6LCJ0_9TRYP</name>
<evidence type="ECO:0000256" key="3">
    <source>
        <dbReference type="ARBA" id="ARBA00022448"/>
    </source>
</evidence>
<proteinExistence type="inferred from homology"/>
<dbReference type="EMBL" id="QSBY01000004">
    <property type="protein sequence ID" value="RHW73281.1"/>
    <property type="molecule type" value="Genomic_DNA"/>
</dbReference>
<dbReference type="Proteomes" id="UP000266743">
    <property type="component" value="Chromosome 4"/>
</dbReference>
<keyword evidence="5" id="KW-0677">Repeat</keyword>
<keyword evidence="3" id="KW-0813">Transport</keyword>
<dbReference type="GO" id="GO:0035859">
    <property type="term" value="C:Seh1-associated complex"/>
    <property type="evidence" value="ECO:0007669"/>
    <property type="project" value="TreeGrafter"/>
</dbReference>
<dbReference type="SMART" id="SM00320">
    <property type="entry name" value="WD40"/>
    <property type="match status" value="3"/>
</dbReference>
<dbReference type="InterPro" id="IPR037363">
    <property type="entry name" value="Sec13/Seh1_fam"/>
</dbReference>
<keyword evidence="7" id="KW-0539">Nucleus</keyword>
<comment type="caution">
    <text evidence="9">The sequence shown here is derived from an EMBL/GenBank/DDBJ whole genome shotgun (WGS) entry which is preliminary data.</text>
</comment>
<accession>A0A3L6LCJ0</accession>
<dbReference type="GO" id="GO:0015031">
    <property type="term" value="P:protein transport"/>
    <property type="evidence" value="ECO:0007669"/>
    <property type="project" value="UniProtKB-KW"/>
</dbReference>
<feature type="region of interest" description="Disordered" evidence="8">
    <location>
        <begin position="1"/>
        <end position="25"/>
    </location>
</feature>
<protein>
    <recommendedName>
        <fullName evidence="10">WD domain</fullName>
    </recommendedName>
</protein>
<dbReference type="GO" id="GO:0031080">
    <property type="term" value="C:nuclear pore outer ring"/>
    <property type="evidence" value="ECO:0007669"/>
    <property type="project" value="TreeGrafter"/>
</dbReference>
<comment type="subcellular location">
    <subcellularLocation>
        <location evidence="1">Nucleus envelope</location>
    </subcellularLocation>
</comment>
<evidence type="ECO:0008006" key="10">
    <source>
        <dbReference type="Google" id="ProtNLM"/>
    </source>
</evidence>
<sequence>MESPTCGDAVGSVDAGRETSCPGSSSGVPYPLFHLIAGDTVILAMEHNNHSKLLALSTSRNEIFVTNTQSLPMEAVQMSDGEKERWDPAAATTLVDRLRHACTQLVWAPWQYGNRLACISRGKHIRIYRLSHNRWALDEAVPVQDCNAAAFSPYLTMACACAKGKVLIFAQSNSDGNSAWSCCSTYSLESESSSSFNQPIGRNRTTKGCTCVSWDESGSLLAVGDGAGSFRVMYVTGESRRVVGTAYGPRVTTDRAAVRHLSWAPGAGRSFLILAVVTLESVTLLFFKRPSGGAVATGGAHALVPDRLQLMTETSMEKQDVVGLIWNSNGTRFVTNHTAGTLGVWTIVVSFVRPVRRAVSDMGDRGMGLPHAGDPCEDQSPVLVAQMRQISVVHLFQNGGYWWRGGGS</sequence>
<evidence type="ECO:0000256" key="7">
    <source>
        <dbReference type="ARBA" id="ARBA00023242"/>
    </source>
</evidence>
<evidence type="ECO:0000256" key="5">
    <source>
        <dbReference type="ARBA" id="ARBA00022737"/>
    </source>
</evidence>
<evidence type="ECO:0000256" key="2">
    <source>
        <dbReference type="ARBA" id="ARBA00010102"/>
    </source>
</evidence>
<evidence type="ECO:0000256" key="6">
    <source>
        <dbReference type="ARBA" id="ARBA00022927"/>
    </source>
</evidence>
<dbReference type="PANTHER" id="PTHR11024">
    <property type="entry name" value="NUCLEAR PORE COMPLEX PROTEIN SEC13 / SEH1 FAMILY MEMBER"/>
    <property type="match status" value="1"/>
</dbReference>
<gene>
    <name evidence="9" type="ORF">DPX39_040024100</name>
</gene>
<dbReference type="InterPro" id="IPR015943">
    <property type="entry name" value="WD40/YVTN_repeat-like_dom_sf"/>
</dbReference>
<comment type="similarity">
    <text evidence="2">Belongs to the WD repeat SEC13 family.</text>
</comment>
<dbReference type="InterPro" id="IPR001680">
    <property type="entry name" value="WD40_rpt"/>
</dbReference>
<dbReference type="GO" id="GO:0005198">
    <property type="term" value="F:structural molecule activity"/>
    <property type="evidence" value="ECO:0007669"/>
    <property type="project" value="InterPro"/>
</dbReference>
<evidence type="ECO:0000256" key="8">
    <source>
        <dbReference type="SAM" id="MobiDB-lite"/>
    </source>
</evidence>
<dbReference type="InterPro" id="IPR036322">
    <property type="entry name" value="WD40_repeat_dom_sf"/>
</dbReference>
<evidence type="ECO:0000313" key="9">
    <source>
        <dbReference type="EMBL" id="RHW73281.1"/>
    </source>
</evidence>
<dbReference type="SUPFAM" id="SSF50978">
    <property type="entry name" value="WD40 repeat-like"/>
    <property type="match status" value="1"/>
</dbReference>
<evidence type="ECO:0000256" key="1">
    <source>
        <dbReference type="ARBA" id="ARBA00004259"/>
    </source>
</evidence>
<keyword evidence="6" id="KW-0653">Protein transport</keyword>